<dbReference type="InterPro" id="IPR004564">
    <property type="entry name" value="OM_lipoprot_carrier_LolA-like"/>
</dbReference>
<comment type="similarity">
    <text evidence="2 10">Belongs to the LolA family.</text>
</comment>
<evidence type="ECO:0000256" key="1">
    <source>
        <dbReference type="ARBA" id="ARBA00004418"/>
    </source>
</evidence>
<dbReference type="GO" id="GO:0030288">
    <property type="term" value="C:outer membrane-bounded periplasmic space"/>
    <property type="evidence" value="ECO:0007669"/>
    <property type="project" value="TreeGrafter"/>
</dbReference>
<dbReference type="PANTHER" id="PTHR35869:SF1">
    <property type="entry name" value="OUTER-MEMBRANE LIPOPROTEIN CARRIER PROTEIN"/>
    <property type="match status" value="1"/>
</dbReference>
<evidence type="ECO:0000256" key="3">
    <source>
        <dbReference type="ARBA" id="ARBA00011245"/>
    </source>
</evidence>
<dbReference type="InterPro" id="IPR018323">
    <property type="entry name" value="OM_lipoprot_carrier_LolA_Pbac"/>
</dbReference>
<evidence type="ECO:0000256" key="2">
    <source>
        <dbReference type="ARBA" id="ARBA00007615"/>
    </source>
</evidence>
<dbReference type="Pfam" id="PF03548">
    <property type="entry name" value="LolA"/>
    <property type="match status" value="1"/>
</dbReference>
<dbReference type="GO" id="GO:0044874">
    <property type="term" value="P:lipoprotein localization to outer membrane"/>
    <property type="evidence" value="ECO:0007669"/>
    <property type="project" value="UniProtKB-UniRule"/>
</dbReference>
<comment type="function">
    <text evidence="10">Participates in the translocation of lipoproteins from the inner membrane to the outer membrane. Only forms a complex with a lipoprotein if the residue after the N-terminal Cys is not an aspartate (The Asp acts as a targeting signal to indicate that the lipoprotein should stay in the inner membrane).</text>
</comment>
<dbReference type="HAMAP" id="MF_00240">
    <property type="entry name" value="LolA"/>
    <property type="match status" value="1"/>
</dbReference>
<accession>A0A7X0MVC6</accession>
<evidence type="ECO:0000256" key="5">
    <source>
        <dbReference type="ARBA" id="ARBA00022448"/>
    </source>
</evidence>
<dbReference type="Gene3D" id="2.50.20.10">
    <property type="entry name" value="Lipoprotein localisation LolA/LolB/LppX"/>
    <property type="match status" value="1"/>
</dbReference>
<keyword evidence="12" id="KW-1185">Reference proteome</keyword>
<feature type="chain" id="PRO_5031637573" description="Outer-membrane lipoprotein carrier protein" evidence="10">
    <location>
        <begin position="24"/>
        <end position="210"/>
    </location>
</feature>
<evidence type="ECO:0000256" key="6">
    <source>
        <dbReference type="ARBA" id="ARBA00022729"/>
    </source>
</evidence>
<dbReference type="RefSeq" id="WP_166844401.1">
    <property type="nucleotide sequence ID" value="NZ_JAAONY010000002.1"/>
</dbReference>
<dbReference type="PANTHER" id="PTHR35869">
    <property type="entry name" value="OUTER-MEMBRANE LIPOPROTEIN CARRIER PROTEIN"/>
    <property type="match status" value="1"/>
</dbReference>
<dbReference type="NCBIfam" id="TIGR00547">
    <property type="entry name" value="lolA"/>
    <property type="match status" value="1"/>
</dbReference>
<dbReference type="InParanoid" id="A0A7X0MVC6"/>
<evidence type="ECO:0000313" key="11">
    <source>
        <dbReference type="EMBL" id="MBB6521596.1"/>
    </source>
</evidence>
<dbReference type="AlphaFoldDB" id="A0A7X0MVC6"/>
<feature type="signal peptide" evidence="10">
    <location>
        <begin position="1"/>
        <end position="23"/>
    </location>
</feature>
<evidence type="ECO:0000256" key="10">
    <source>
        <dbReference type="HAMAP-Rule" id="MF_00240"/>
    </source>
</evidence>
<protein>
    <recommendedName>
        <fullName evidence="4 10">Outer-membrane lipoprotein carrier protein</fullName>
    </recommendedName>
</protein>
<keyword evidence="6 10" id="KW-0732">Signal</keyword>
<dbReference type="EMBL" id="JACHHT010000002">
    <property type="protein sequence ID" value="MBB6521596.1"/>
    <property type="molecule type" value="Genomic_DNA"/>
</dbReference>
<evidence type="ECO:0000313" key="12">
    <source>
        <dbReference type="Proteomes" id="UP000528457"/>
    </source>
</evidence>
<evidence type="ECO:0000256" key="8">
    <source>
        <dbReference type="ARBA" id="ARBA00022927"/>
    </source>
</evidence>
<reference evidence="11 12" key="1">
    <citation type="submission" date="2020-08" db="EMBL/GenBank/DDBJ databases">
        <title>Genomic Encyclopedia of Type Strains, Phase IV (KMG-IV): sequencing the most valuable type-strain genomes for metagenomic binning, comparative biology and taxonomic classification.</title>
        <authorList>
            <person name="Goeker M."/>
        </authorList>
    </citation>
    <scope>NUCLEOTIDE SEQUENCE [LARGE SCALE GENOMIC DNA]</scope>
    <source>
        <strain evidence="11 12">DSM 22368</strain>
    </source>
</reference>
<keyword evidence="11" id="KW-0449">Lipoprotein</keyword>
<dbReference type="GO" id="GO:0042953">
    <property type="term" value="P:lipoprotein transport"/>
    <property type="evidence" value="ECO:0007669"/>
    <property type="project" value="InterPro"/>
</dbReference>
<dbReference type="InterPro" id="IPR029046">
    <property type="entry name" value="LolA/LolB/LppX"/>
</dbReference>
<evidence type="ECO:0000256" key="7">
    <source>
        <dbReference type="ARBA" id="ARBA00022764"/>
    </source>
</evidence>
<dbReference type="CDD" id="cd16325">
    <property type="entry name" value="LolA"/>
    <property type="match status" value="1"/>
</dbReference>
<keyword evidence="5 10" id="KW-0813">Transport</keyword>
<keyword evidence="8 10" id="KW-0653">Protein transport</keyword>
<dbReference type="Proteomes" id="UP000528457">
    <property type="component" value="Unassembled WGS sequence"/>
</dbReference>
<keyword evidence="7 10" id="KW-0574">Periplasm</keyword>
<keyword evidence="9 10" id="KW-0143">Chaperone</keyword>
<name>A0A7X0MVC6_9GAMM</name>
<dbReference type="FunCoup" id="A0A7X0MVC6">
    <property type="interactions" value="117"/>
</dbReference>
<gene>
    <name evidence="10" type="primary">lolA</name>
    <name evidence="11" type="ORF">HNR48_001881</name>
</gene>
<comment type="subcellular location">
    <subcellularLocation>
        <location evidence="1 10">Periplasm</location>
    </subcellularLocation>
</comment>
<evidence type="ECO:0000256" key="9">
    <source>
        <dbReference type="ARBA" id="ARBA00023186"/>
    </source>
</evidence>
<evidence type="ECO:0000256" key="4">
    <source>
        <dbReference type="ARBA" id="ARBA00014035"/>
    </source>
</evidence>
<organism evidence="11 12">
    <name type="scientific">Pseudoteredinibacter isoporae</name>
    <dbReference type="NCBI Taxonomy" id="570281"/>
    <lineage>
        <taxon>Bacteria</taxon>
        <taxon>Pseudomonadati</taxon>
        <taxon>Pseudomonadota</taxon>
        <taxon>Gammaproteobacteria</taxon>
        <taxon>Cellvibrionales</taxon>
        <taxon>Cellvibrionaceae</taxon>
        <taxon>Pseudoteredinibacter</taxon>
    </lineage>
</organism>
<comment type="caution">
    <text evidence="11">The sequence shown here is derived from an EMBL/GenBank/DDBJ whole genome shotgun (WGS) entry which is preliminary data.</text>
</comment>
<sequence length="210" mass="23322" precursor="true">MKKITTSIVVAFGVFLMSALSSAGESVTSSAASDLSKRLLAIDSLQGKFQQTLTADDGELLQESAGDFALNKQGQYRWETKEPFAQLLIGDRESLLLYDPDLEQLNRRKLSEAERQTPLFILSSQERALDENYDVEMIEKGFQLKPKDSSNSFSTMDLLFEANLPSEIIVLDSLGQKTHIRLIETQANQVLPPSMFSFEPPPGTDIVDEG</sequence>
<dbReference type="SUPFAM" id="SSF89392">
    <property type="entry name" value="Prokaryotic lipoproteins and lipoprotein localization factors"/>
    <property type="match status" value="1"/>
</dbReference>
<proteinExistence type="inferred from homology"/>
<comment type="subunit">
    <text evidence="3 10">Monomer.</text>
</comment>